<dbReference type="InterPro" id="IPR003442">
    <property type="entry name" value="T6A_TsaE"/>
</dbReference>
<evidence type="ECO:0008006" key="2">
    <source>
        <dbReference type="Google" id="ProtNLM"/>
    </source>
</evidence>
<accession>A0A645GQM4</accession>
<dbReference type="AlphaFoldDB" id="A0A645GQM4"/>
<name>A0A645GQM4_9ZZZZ</name>
<dbReference type="GO" id="GO:0002949">
    <property type="term" value="P:tRNA threonylcarbamoyladenosine modification"/>
    <property type="evidence" value="ECO:0007669"/>
    <property type="project" value="InterPro"/>
</dbReference>
<organism evidence="1">
    <name type="scientific">bioreactor metagenome</name>
    <dbReference type="NCBI Taxonomy" id="1076179"/>
    <lineage>
        <taxon>unclassified sequences</taxon>
        <taxon>metagenomes</taxon>
        <taxon>ecological metagenomes</taxon>
    </lineage>
</organism>
<evidence type="ECO:0000313" key="1">
    <source>
        <dbReference type="EMBL" id="MPN28530.1"/>
    </source>
</evidence>
<dbReference type="InterPro" id="IPR027417">
    <property type="entry name" value="P-loop_NTPase"/>
</dbReference>
<dbReference type="Pfam" id="PF02367">
    <property type="entry name" value="TsaE"/>
    <property type="match status" value="1"/>
</dbReference>
<gene>
    <name evidence="1" type="ORF">SDC9_175972</name>
</gene>
<dbReference type="EMBL" id="VSSQ01078862">
    <property type="protein sequence ID" value="MPN28530.1"/>
    <property type="molecule type" value="Genomic_DNA"/>
</dbReference>
<proteinExistence type="predicted"/>
<comment type="caution">
    <text evidence="1">The sequence shown here is derived from an EMBL/GenBank/DDBJ whole genome shotgun (WGS) entry which is preliminary data.</text>
</comment>
<sequence length="65" mass="7396">MDLYRISSAEEFEMIGGEEFLYGEGVTLVEWSEKIAELLPDTTIFVDIRIMPNQDRTISIEGIAL</sequence>
<dbReference type="Gene3D" id="3.40.50.300">
    <property type="entry name" value="P-loop containing nucleotide triphosphate hydrolases"/>
    <property type="match status" value="1"/>
</dbReference>
<reference evidence="1" key="1">
    <citation type="submission" date="2019-08" db="EMBL/GenBank/DDBJ databases">
        <authorList>
            <person name="Kucharzyk K."/>
            <person name="Murdoch R.W."/>
            <person name="Higgins S."/>
            <person name="Loffler F."/>
        </authorList>
    </citation>
    <scope>NUCLEOTIDE SEQUENCE</scope>
</reference>
<protein>
    <recommendedName>
        <fullName evidence="2">tRNA threonylcarbamoyladenosine biosynthesis protein TsaE</fullName>
    </recommendedName>
</protein>